<evidence type="ECO:0000313" key="1">
    <source>
        <dbReference type="EMBL" id="PLC46232.1"/>
    </source>
</evidence>
<protein>
    <submittedName>
        <fullName evidence="1">Uncharacterized protein</fullName>
    </submittedName>
</protein>
<organism evidence="1 2">
    <name type="scientific">Lacticaseibacillus paracasei</name>
    <name type="common">Lactobacillus paracasei</name>
    <dbReference type="NCBI Taxonomy" id="1597"/>
    <lineage>
        <taxon>Bacteria</taxon>
        <taxon>Bacillati</taxon>
        <taxon>Bacillota</taxon>
        <taxon>Bacilli</taxon>
        <taxon>Lactobacillales</taxon>
        <taxon>Lactobacillaceae</taxon>
        <taxon>Lacticaseibacillus</taxon>
    </lineage>
</organism>
<comment type="caution">
    <text evidence="1">The sequence shown here is derived from an EMBL/GenBank/DDBJ whole genome shotgun (WGS) entry which is preliminary data.</text>
</comment>
<evidence type="ECO:0000313" key="2">
    <source>
        <dbReference type="Proteomes" id="UP000234512"/>
    </source>
</evidence>
<dbReference type="EMBL" id="PKQJ01000008">
    <property type="protein sequence ID" value="PLC46232.1"/>
    <property type="molecule type" value="Genomic_DNA"/>
</dbReference>
<reference evidence="1 2" key="1">
    <citation type="journal article" date="2018" name="Genome Announc.">
        <title>Draft Genome Sequence of Lactobacillus paracasei DUP 13076, Which Exhibits Potent Antipathogenic Effects against Salmonella enterica Serovars Enteritidis, Typhimurium, and Heidelberg.</title>
        <authorList>
            <person name="Muyyarikkandy M.S."/>
            <person name="Alqahtani F.H."/>
            <person name="Mandoiu I."/>
            <person name="Amalaradjou M.A."/>
        </authorList>
    </citation>
    <scope>NUCLEOTIDE SEQUENCE [LARGE SCALE GENOMIC DNA]</scope>
    <source>
        <strain evidence="1 2">DUP 13076</strain>
    </source>
</reference>
<accession>A0AB36XBA8</accession>
<dbReference type="AlphaFoldDB" id="A0AB36XBA8"/>
<name>A0AB36XBA8_LACPA</name>
<sequence length="90" mass="10391">MGFVKLNFKFTNSAYYTSANQQRKYLICNSSKKFRRILTKRRQIRMSWTSKNGTGPVSIETRTIPLSINVCFKKQKSADSTQPNAHLEQA</sequence>
<proteinExistence type="predicted"/>
<dbReference type="Proteomes" id="UP000234512">
    <property type="component" value="Unassembled WGS sequence"/>
</dbReference>
<gene>
    <name evidence="1" type="ORF">C0Q90_08325</name>
</gene>